<evidence type="ECO:0000259" key="3">
    <source>
        <dbReference type="PROSITE" id="PS51272"/>
    </source>
</evidence>
<comment type="caution">
    <text evidence="4">The sequence shown here is derived from an EMBL/GenBank/DDBJ whole genome shotgun (WGS) entry which is preliminary data.</text>
</comment>
<reference evidence="4 5" key="1">
    <citation type="submission" date="2019-10" db="EMBL/GenBank/DDBJ databases">
        <title>Description of Paenibacillus humi sp. nov.</title>
        <authorList>
            <person name="Carlier A."/>
            <person name="Qi S."/>
        </authorList>
    </citation>
    <scope>NUCLEOTIDE SEQUENCE [LARGE SCALE GENOMIC DNA]</scope>
    <source>
        <strain evidence="4 5">LMG 31461</strain>
    </source>
</reference>
<feature type="chain" id="PRO_5045382347" description="SLH domain-containing protein" evidence="2">
    <location>
        <begin position="20"/>
        <end position="1179"/>
    </location>
</feature>
<dbReference type="EMBL" id="WHNY01000019">
    <property type="protein sequence ID" value="NOU63598.1"/>
    <property type="molecule type" value="Genomic_DNA"/>
</dbReference>
<keyword evidence="5" id="KW-1185">Reference proteome</keyword>
<name>A0ABX1X583_9BACL</name>
<dbReference type="PROSITE" id="PS51272">
    <property type="entry name" value="SLH"/>
    <property type="match status" value="1"/>
</dbReference>
<dbReference type="RefSeq" id="WP_171629374.1">
    <property type="nucleotide sequence ID" value="NZ_WHNY01000019.1"/>
</dbReference>
<evidence type="ECO:0000256" key="1">
    <source>
        <dbReference type="SAM" id="MobiDB-lite"/>
    </source>
</evidence>
<keyword evidence="2" id="KW-0732">Signal</keyword>
<evidence type="ECO:0000256" key="2">
    <source>
        <dbReference type="SAM" id="SignalP"/>
    </source>
</evidence>
<evidence type="ECO:0000313" key="5">
    <source>
        <dbReference type="Proteomes" id="UP000653578"/>
    </source>
</evidence>
<dbReference type="Proteomes" id="UP000653578">
    <property type="component" value="Unassembled WGS sequence"/>
</dbReference>
<evidence type="ECO:0000313" key="4">
    <source>
        <dbReference type="EMBL" id="NOU63598.1"/>
    </source>
</evidence>
<dbReference type="Pfam" id="PF00395">
    <property type="entry name" value="SLH"/>
    <property type="match status" value="1"/>
</dbReference>
<sequence length="1179" mass="124945">MKKKLSAVMVSVMMFSLFASVDFAYADATTPTTSTTTATTPAATTPAATTPAATTMDTASKFKALKDKGIFDGSDEAGSAELDKEVTRAQLAKISVLLNGLKEDVPSSAIYTDLAEASWAAGYIGAATKAGYMQGVEKDHFDPAGLVTIEQAASVLARVFKLEADETDTAKVKGIVSDWAKGNVASAIKVGLLADMADFTKTVNRELLVNAAYAAYQLIQAGGPAMSKVSVADFKATGAKTLVVKLNGSLADTSKLTVSILRGSITGSVVTGAQKWNANKNEVTITLDTKMTEGLYTVKAEAVKDGGLTVDKGTAEVSVGNEKITQIDFTTPSDKIAQGKVKLTFKAVNQYKEVSDLSAAVFTINTSLDGDAIPAGDSQSVMLDVTHAVYSNKLRQDSQVIVTIMAPDYSVTANKTFTVGELQSVSKVELSDVVYVSGKTKFEAGDLVSVPYKAYDQYGYPVTDLDILTNSTLTSSTATGVIDMSATSPARGFDFIADETGDGIPELKVKAASSFTNFSIQDVTLTLTGLGSGQSVSKVMKVAASKAPYEISIGNFPNTVAVGDEDFYLPIVVKDQGGTILTTDEIVENADKISVFGLSNGSISVGAKDSLGRLIGGIEKSGANRGTIRLSDLKTLSDVNKGPLTIKAALLTSEKTAVNSTNIVAKRFPKTVYFSVVPKPKMLPSLEMVNGRTENAFRLKFKDQYNEDFDRDYRGYSMKLSFAKTSGTVTDAVYVLRGSTTAFLDTTKTSFIVRGVDGTVEGYDSGKVSTDFGYYRDRDFFFIAKVGDNNEGTYQVTAQLFKGDEAAVAAGSASLMSTAIGTTQLLKGREANNLVYTLTPFANGIYAVDKVKDTLQGSVTNVINNVYSTESVSLENMFSGKVVLTAKDANGNIVQLPNNTIQQLKSITTSNTRASSIVNKPRADGAVANAPDGYGIRGKDAGTTSISVLFKPSNYTGNKVAFLDNIAIKDDPLVVSSLTATYNGKARIMGLSQLKAGVNIFTGNTIDTVAKKLLLKQTFSNITLMDQYGNNGFRNSSVIRVAPIFGIQIFISNVKWTNDNIVPDSGYLAVESNITGVNNVNGLSNQPYPLAGDETTGYTYPSTDADIGATAGGKVDPTDWVFSTINSKIRLYRGDAKYIYKPATSAIDGTPVEVASFTATMITANGKSISVDVYPDPSK</sequence>
<organism evidence="4 5">
    <name type="scientific">Paenibacillus plantarum</name>
    <dbReference type="NCBI Taxonomy" id="2654975"/>
    <lineage>
        <taxon>Bacteria</taxon>
        <taxon>Bacillati</taxon>
        <taxon>Bacillota</taxon>
        <taxon>Bacilli</taxon>
        <taxon>Bacillales</taxon>
        <taxon>Paenibacillaceae</taxon>
        <taxon>Paenibacillus</taxon>
    </lineage>
</organism>
<gene>
    <name evidence="4" type="ORF">GC096_06115</name>
</gene>
<feature type="domain" description="SLH" evidence="3">
    <location>
        <begin position="107"/>
        <end position="170"/>
    </location>
</feature>
<feature type="region of interest" description="Disordered" evidence="1">
    <location>
        <begin position="31"/>
        <end position="51"/>
    </location>
</feature>
<accession>A0ABX1X583</accession>
<dbReference type="InterPro" id="IPR001119">
    <property type="entry name" value="SLH_dom"/>
</dbReference>
<proteinExistence type="predicted"/>
<protein>
    <recommendedName>
        <fullName evidence="3">SLH domain-containing protein</fullName>
    </recommendedName>
</protein>
<feature type="signal peptide" evidence="2">
    <location>
        <begin position="1"/>
        <end position="19"/>
    </location>
</feature>